<feature type="compositionally biased region" description="Polar residues" evidence="1">
    <location>
        <begin position="20"/>
        <end position="30"/>
    </location>
</feature>
<name>B8BZ26_THAPS</name>
<gene>
    <name evidence="3" type="ORF">THAPSDRAFT_4362</name>
</gene>
<dbReference type="HOGENOM" id="CLU_825121_0_0_1"/>
<dbReference type="AlphaFoldDB" id="B8BZ26"/>
<dbReference type="RefSeq" id="XP_002289274.1">
    <property type="nucleotide sequence ID" value="XM_002289238.1"/>
</dbReference>
<organism evidence="3 4">
    <name type="scientific">Thalassiosira pseudonana</name>
    <name type="common">Marine diatom</name>
    <name type="synonym">Cyclotella nana</name>
    <dbReference type="NCBI Taxonomy" id="35128"/>
    <lineage>
        <taxon>Eukaryota</taxon>
        <taxon>Sar</taxon>
        <taxon>Stramenopiles</taxon>
        <taxon>Ochrophyta</taxon>
        <taxon>Bacillariophyta</taxon>
        <taxon>Coscinodiscophyceae</taxon>
        <taxon>Thalassiosirophycidae</taxon>
        <taxon>Thalassiosirales</taxon>
        <taxon>Thalassiosiraceae</taxon>
        <taxon>Thalassiosira</taxon>
    </lineage>
</organism>
<keyword evidence="4" id="KW-1185">Reference proteome</keyword>
<dbReference type="PaxDb" id="35128-Thaps4362"/>
<dbReference type="GeneID" id="7453330"/>
<dbReference type="PROSITE" id="PS50196">
    <property type="entry name" value="RANBD1"/>
    <property type="match status" value="1"/>
</dbReference>
<feature type="domain" description="RanBD1" evidence="2">
    <location>
        <begin position="127"/>
        <end position="301"/>
    </location>
</feature>
<dbReference type="Gene3D" id="2.30.29.30">
    <property type="entry name" value="Pleckstrin-homology domain (PH domain)/Phosphotyrosine-binding domain (PTB)"/>
    <property type="match status" value="1"/>
</dbReference>
<evidence type="ECO:0000256" key="1">
    <source>
        <dbReference type="SAM" id="MobiDB-lite"/>
    </source>
</evidence>
<dbReference type="Proteomes" id="UP000001449">
    <property type="component" value="Chromosome 4"/>
</dbReference>
<dbReference type="InParanoid" id="B8BZ26"/>
<dbReference type="InterPro" id="IPR011993">
    <property type="entry name" value="PH-like_dom_sf"/>
</dbReference>
<dbReference type="eggNOG" id="ENOG502R2F3">
    <property type="taxonomic scope" value="Eukaryota"/>
</dbReference>
<evidence type="ECO:0000313" key="4">
    <source>
        <dbReference type="Proteomes" id="UP000001449"/>
    </source>
</evidence>
<reference evidence="3 4" key="1">
    <citation type="journal article" date="2004" name="Science">
        <title>The genome of the diatom Thalassiosira pseudonana: ecology, evolution, and metabolism.</title>
        <authorList>
            <person name="Armbrust E.V."/>
            <person name="Berges J.A."/>
            <person name="Bowler C."/>
            <person name="Green B.R."/>
            <person name="Martinez D."/>
            <person name="Putnam N.H."/>
            <person name="Zhou S."/>
            <person name="Allen A.E."/>
            <person name="Apt K.E."/>
            <person name="Bechner M."/>
            <person name="Brzezinski M.A."/>
            <person name="Chaal B.K."/>
            <person name="Chiovitti A."/>
            <person name="Davis A.K."/>
            <person name="Demarest M.S."/>
            <person name="Detter J.C."/>
            <person name="Glavina T."/>
            <person name="Goodstein D."/>
            <person name="Hadi M.Z."/>
            <person name="Hellsten U."/>
            <person name="Hildebrand M."/>
            <person name="Jenkins B.D."/>
            <person name="Jurka J."/>
            <person name="Kapitonov V.V."/>
            <person name="Kroger N."/>
            <person name="Lau W.W."/>
            <person name="Lane T.W."/>
            <person name="Larimer F.W."/>
            <person name="Lippmeier J.C."/>
            <person name="Lucas S."/>
            <person name="Medina M."/>
            <person name="Montsant A."/>
            <person name="Obornik M."/>
            <person name="Parker M.S."/>
            <person name="Palenik B."/>
            <person name="Pazour G.J."/>
            <person name="Richardson P.M."/>
            <person name="Rynearson T.A."/>
            <person name="Saito M.A."/>
            <person name="Schwartz D.C."/>
            <person name="Thamatrakoln K."/>
            <person name="Valentin K."/>
            <person name="Vardi A."/>
            <person name="Wilkerson F.P."/>
            <person name="Rokhsar D.S."/>
        </authorList>
    </citation>
    <scope>NUCLEOTIDE SEQUENCE [LARGE SCALE GENOMIC DNA]</scope>
    <source>
        <strain evidence="3 4">CCMP1335</strain>
    </source>
</reference>
<evidence type="ECO:0000313" key="3">
    <source>
        <dbReference type="EMBL" id="EED92811.1"/>
    </source>
</evidence>
<proteinExistence type="predicted"/>
<dbReference type="EMBL" id="CM000641">
    <property type="protein sequence ID" value="EED92811.1"/>
    <property type="molecule type" value="Genomic_DNA"/>
</dbReference>
<dbReference type="KEGG" id="tps:THAPSDRAFT_4362"/>
<accession>B8BZ26</accession>
<protein>
    <recommendedName>
        <fullName evidence="2">RanBD1 domain-containing protein</fullName>
    </recommendedName>
</protein>
<dbReference type="InterPro" id="IPR000156">
    <property type="entry name" value="Ran_bind_dom"/>
</dbReference>
<feature type="compositionally biased region" description="Acidic residues" evidence="1">
    <location>
        <begin position="111"/>
        <end position="121"/>
    </location>
</feature>
<feature type="compositionally biased region" description="Polar residues" evidence="1">
    <location>
        <begin position="1"/>
        <end position="12"/>
    </location>
</feature>
<dbReference type="OMA" id="LMCHELT"/>
<reference evidence="3 4" key="2">
    <citation type="journal article" date="2008" name="Nature">
        <title>The Phaeodactylum genome reveals the evolutionary history of diatom genomes.</title>
        <authorList>
            <person name="Bowler C."/>
            <person name="Allen A.E."/>
            <person name="Badger J.H."/>
            <person name="Grimwood J."/>
            <person name="Jabbari K."/>
            <person name="Kuo A."/>
            <person name="Maheswari U."/>
            <person name="Martens C."/>
            <person name="Maumus F."/>
            <person name="Otillar R.P."/>
            <person name="Rayko E."/>
            <person name="Salamov A."/>
            <person name="Vandepoele K."/>
            <person name="Beszteri B."/>
            <person name="Gruber A."/>
            <person name="Heijde M."/>
            <person name="Katinka M."/>
            <person name="Mock T."/>
            <person name="Valentin K."/>
            <person name="Verret F."/>
            <person name="Berges J.A."/>
            <person name="Brownlee C."/>
            <person name="Cadoret J.P."/>
            <person name="Chiovitti A."/>
            <person name="Choi C.J."/>
            <person name="Coesel S."/>
            <person name="De Martino A."/>
            <person name="Detter J.C."/>
            <person name="Durkin C."/>
            <person name="Falciatore A."/>
            <person name="Fournet J."/>
            <person name="Haruta M."/>
            <person name="Huysman M.J."/>
            <person name="Jenkins B.D."/>
            <person name="Jiroutova K."/>
            <person name="Jorgensen R.E."/>
            <person name="Joubert Y."/>
            <person name="Kaplan A."/>
            <person name="Kroger N."/>
            <person name="Kroth P.G."/>
            <person name="La Roche J."/>
            <person name="Lindquist E."/>
            <person name="Lommer M."/>
            <person name="Martin-Jezequel V."/>
            <person name="Lopez P.J."/>
            <person name="Lucas S."/>
            <person name="Mangogna M."/>
            <person name="McGinnis K."/>
            <person name="Medlin L.K."/>
            <person name="Montsant A."/>
            <person name="Oudot-Le Secq M.P."/>
            <person name="Napoli C."/>
            <person name="Obornik M."/>
            <person name="Parker M.S."/>
            <person name="Petit J.L."/>
            <person name="Porcel B.M."/>
            <person name="Poulsen N."/>
            <person name="Robison M."/>
            <person name="Rychlewski L."/>
            <person name="Rynearson T.A."/>
            <person name="Schmutz J."/>
            <person name="Shapiro H."/>
            <person name="Siaut M."/>
            <person name="Stanley M."/>
            <person name="Sussman M.R."/>
            <person name="Taylor A.R."/>
            <person name="Vardi A."/>
            <person name="von Dassow P."/>
            <person name="Vyverman W."/>
            <person name="Willis A."/>
            <person name="Wyrwicz L.S."/>
            <person name="Rokhsar D.S."/>
            <person name="Weissenbach J."/>
            <person name="Armbrust E.V."/>
            <person name="Green B.R."/>
            <person name="Van de Peer Y."/>
            <person name="Grigoriev I.V."/>
        </authorList>
    </citation>
    <scope>NUCLEOTIDE SEQUENCE [LARGE SCALE GENOMIC DNA]</scope>
    <source>
        <strain evidence="3 4">CCMP1335</strain>
    </source>
</reference>
<feature type="region of interest" description="Disordered" evidence="1">
    <location>
        <begin position="1"/>
        <end position="127"/>
    </location>
</feature>
<sequence length="337" mass="38348">MKSDSLISSMESVDTKETCSNDNENTTTTKVYPDIHPSTPNKSKRVNHEDADDDASPRSASSPRRVSTNSCKRRRLVTADDENVGNDKSATYGSVGSARKLNYEPSSSSDTDSDNDEPTAEEEQKMQFDQQVLLRKIRRLHYGDEGDQLLHTSSFCKLFEYVKYYDVVANKWISTPPQCQRPSPGCEKDRDKSKETGMEGKWKYRGSGFVKFIKCLEEGYNCGMIRMELTLNGALETLMCHELTNEEAKPMPSKKGRAYTWRCKDWAYTTTMRTFAIRFDDDMEALKWKTLVEQSKLNNVRVRRGLDIPNSVAVDDFCADFQNLSTFATSPSKWVKG</sequence>
<evidence type="ECO:0000259" key="2">
    <source>
        <dbReference type="PROSITE" id="PS50196"/>
    </source>
</evidence>